<dbReference type="AlphaFoldDB" id="A0A849KQZ5"/>
<protein>
    <submittedName>
        <fullName evidence="2">Uncharacterized protein</fullName>
    </submittedName>
</protein>
<reference evidence="2 3" key="1">
    <citation type="submission" date="2020-05" db="EMBL/GenBank/DDBJ databases">
        <title>Draft Genome Sequence of Ochrobactrum soli Isolated from Stable Fly Gut.</title>
        <authorList>
            <person name="Pileggi M.T."/>
            <person name="Vazhakkala L.J."/>
            <person name="Wong C.N."/>
        </authorList>
    </citation>
    <scope>NUCLEOTIDE SEQUENCE [LARGE SCALE GENOMIC DNA]</scope>
    <source>
        <strain evidence="2 3">MTP-C0764</strain>
    </source>
</reference>
<feature type="compositionally biased region" description="Basic and acidic residues" evidence="1">
    <location>
        <begin position="48"/>
        <end position="64"/>
    </location>
</feature>
<dbReference type="Proteomes" id="UP000574931">
    <property type="component" value="Unassembled WGS sequence"/>
</dbReference>
<name>A0A849KQZ5_9HYPH</name>
<feature type="region of interest" description="Disordered" evidence="1">
    <location>
        <begin position="37"/>
        <end position="72"/>
    </location>
</feature>
<proteinExistence type="predicted"/>
<keyword evidence="3" id="KW-1185">Reference proteome</keyword>
<comment type="caution">
    <text evidence="2">The sequence shown here is derived from an EMBL/GenBank/DDBJ whole genome shotgun (WGS) entry which is preliminary data.</text>
</comment>
<gene>
    <name evidence="2" type="ORF">HKX02_05815</name>
</gene>
<accession>A0A849KQZ5</accession>
<evidence type="ECO:0000256" key="1">
    <source>
        <dbReference type="SAM" id="MobiDB-lite"/>
    </source>
</evidence>
<dbReference type="EMBL" id="JABFCY010000002">
    <property type="protein sequence ID" value="NNU59774.1"/>
    <property type="molecule type" value="Genomic_DNA"/>
</dbReference>
<evidence type="ECO:0000313" key="2">
    <source>
        <dbReference type="EMBL" id="NNU59774.1"/>
    </source>
</evidence>
<evidence type="ECO:0000313" key="3">
    <source>
        <dbReference type="Proteomes" id="UP000574931"/>
    </source>
</evidence>
<organism evidence="2 3">
    <name type="scientific">Ochrobactrum soli</name>
    <dbReference type="NCBI Taxonomy" id="2448455"/>
    <lineage>
        <taxon>Bacteria</taxon>
        <taxon>Pseudomonadati</taxon>
        <taxon>Pseudomonadota</taxon>
        <taxon>Alphaproteobacteria</taxon>
        <taxon>Hyphomicrobiales</taxon>
        <taxon>Brucellaceae</taxon>
        <taxon>Brucella/Ochrobactrum group</taxon>
        <taxon>Ochrobactrum</taxon>
    </lineage>
</organism>
<dbReference type="RefSeq" id="WP_124916080.1">
    <property type="nucleotide sequence ID" value="NZ_JABFCY010000002.1"/>
</dbReference>
<sequence>MSARDYKRVFIVIAALVAIFLAYQQIPQIYIGERAQGSYEGGSASNEDVSKAIREAQEAAEKAGHVASQEGE</sequence>